<evidence type="ECO:0000256" key="1">
    <source>
        <dbReference type="SAM" id="Phobius"/>
    </source>
</evidence>
<evidence type="ECO:0000313" key="3">
    <source>
        <dbReference type="Proteomes" id="UP000309488"/>
    </source>
</evidence>
<dbReference type="RefSeq" id="WP_136841637.1">
    <property type="nucleotide sequence ID" value="NZ_SWBR01000003.1"/>
</dbReference>
<sequence>MKIFKSMGVAALVIVSFILFIGAIIWCYISWDRYRKTTEAIRYQKEVCDTIQKAEGNFPMMISGFSKKELSKIHFYLQQGKLLVSDTVINFAAKDDGETQTLKFPFKKFNAADKLIVNIGNRYYVLSGYRYQARYNYGMFGPVDPCFCESKGFEKINGEPAGSGWLIKKYGLVDYQLPPWQ</sequence>
<dbReference type="Proteomes" id="UP000309488">
    <property type="component" value="Unassembled WGS sequence"/>
</dbReference>
<dbReference type="EMBL" id="SWBR01000003">
    <property type="protein sequence ID" value="TKC08052.1"/>
    <property type="molecule type" value="Genomic_DNA"/>
</dbReference>
<comment type="caution">
    <text evidence="2">The sequence shown here is derived from an EMBL/GenBank/DDBJ whole genome shotgun (WGS) entry which is preliminary data.</text>
</comment>
<name>A0A4U1CQR7_9SPHI</name>
<organism evidence="2 3">
    <name type="scientific">Pedobacter polaris</name>
    <dbReference type="NCBI Taxonomy" id="2571273"/>
    <lineage>
        <taxon>Bacteria</taxon>
        <taxon>Pseudomonadati</taxon>
        <taxon>Bacteroidota</taxon>
        <taxon>Sphingobacteriia</taxon>
        <taxon>Sphingobacteriales</taxon>
        <taxon>Sphingobacteriaceae</taxon>
        <taxon>Pedobacter</taxon>
    </lineage>
</organism>
<gene>
    <name evidence="2" type="ORF">FA048_12880</name>
</gene>
<keyword evidence="1" id="KW-0812">Transmembrane</keyword>
<feature type="transmembrane region" description="Helical" evidence="1">
    <location>
        <begin position="6"/>
        <end position="29"/>
    </location>
</feature>
<dbReference type="AlphaFoldDB" id="A0A4U1CQR7"/>
<keyword evidence="3" id="KW-1185">Reference proteome</keyword>
<keyword evidence="1" id="KW-1133">Transmembrane helix</keyword>
<proteinExistence type="predicted"/>
<keyword evidence="1" id="KW-0472">Membrane</keyword>
<protein>
    <submittedName>
        <fullName evidence="2">Uncharacterized protein</fullName>
    </submittedName>
</protein>
<dbReference type="OrthoDB" id="765871at2"/>
<evidence type="ECO:0000313" key="2">
    <source>
        <dbReference type="EMBL" id="TKC08052.1"/>
    </source>
</evidence>
<reference evidence="2 3" key="1">
    <citation type="submission" date="2019-04" db="EMBL/GenBank/DDBJ databases">
        <title>Pedobacter sp. RP-3-22 sp. nov., isolated from Arctic soil.</title>
        <authorList>
            <person name="Dahal R.H."/>
            <person name="Kim D.-U."/>
        </authorList>
    </citation>
    <scope>NUCLEOTIDE SEQUENCE [LARGE SCALE GENOMIC DNA]</scope>
    <source>
        <strain evidence="2 3">RP-3-22</strain>
    </source>
</reference>
<accession>A0A4U1CQR7</accession>